<dbReference type="EMBL" id="LCFK01000014">
    <property type="protein sequence ID" value="KKS94149.1"/>
    <property type="molecule type" value="Genomic_DNA"/>
</dbReference>
<evidence type="ECO:0000313" key="3">
    <source>
        <dbReference type="Proteomes" id="UP000033980"/>
    </source>
</evidence>
<organism evidence="2 3">
    <name type="scientific">Candidatus Collierbacteria bacterium GW2011_GWC2_43_12</name>
    <dbReference type="NCBI Taxonomy" id="1618390"/>
    <lineage>
        <taxon>Bacteria</taxon>
        <taxon>Candidatus Collieribacteriota</taxon>
    </lineage>
</organism>
<keyword evidence="1" id="KW-0812">Transmembrane</keyword>
<feature type="transmembrane region" description="Helical" evidence="1">
    <location>
        <begin position="12"/>
        <end position="34"/>
    </location>
</feature>
<sequence length="229" mass="25083">MPTKPSSSKAKTVLTFIALLLFGVFIGVLASFFLPITTAPVTDEIPAPQPAADSEISDTITPEEIITPIPTPTATPSALLNLRWNMMTVKSPLTTFSSYRIYYPTTWSIKEYKNTPGTGGSTSLTLTKGLTTLSFIQQDLEGSACSYPTSEIKQNLDFASYREIFHNSSTWRWGLSVNGDSPTYIVCQSQNNSFSSPTTVGFINLSGANIDNQTLEEFNYILEKIVIIP</sequence>
<dbReference type="AlphaFoldDB" id="A0A0G1D927"/>
<keyword evidence="1" id="KW-1133">Transmembrane helix</keyword>
<comment type="caution">
    <text evidence="2">The sequence shown here is derived from an EMBL/GenBank/DDBJ whole genome shotgun (WGS) entry which is preliminary data.</text>
</comment>
<proteinExistence type="predicted"/>
<dbReference type="Proteomes" id="UP000033980">
    <property type="component" value="Unassembled WGS sequence"/>
</dbReference>
<keyword evidence="1" id="KW-0472">Membrane</keyword>
<protein>
    <submittedName>
        <fullName evidence="2">Uncharacterized protein</fullName>
    </submittedName>
</protein>
<reference evidence="2 3" key="1">
    <citation type="journal article" date="2015" name="Nature">
        <title>rRNA introns, odd ribosomes, and small enigmatic genomes across a large radiation of phyla.</title>
        <authorList>
            <person name="Brown C.T."/>
            <person name="Hug L.A."/>
            <person name="Thomas B.C."/>
            <person name="Sharon I."/>
            <person name="Castelle C.J."/>
            <person name="Singh A."/>
            <person name="Wilkins M.J."/>
            <person name="Williams K.H."/>
            <person name="Banfield J.F."/>
        </authorList>
    </citation>
    <scope>NUCLEOTIDE SEQUENCE [LARGE SCALE GENOMIC DNA]</scope>
</reference>
<name>A0A0G1D927_9BACT</name>
<gene>
    <name evidence="2" type="ORF">UV68_C0014G0002</name>
</gene>
<evidence type="ECO:0000313" key="2">
    <source>
        <dbReference type="EMBL" id="KKS94149.1"/>
    </source>
</evidence>
<dbReference type="PATRIC" id="fig|1618390.3.peg.358"/>
<accession>A0A0G1D927</accession>
<evidence type="ECO:0000256" key="1">
    <source>
        <dbReference type="SAM" id="Phobius"/>
    </source>
</evidence>